<feature type="region of interest" description="Disordered" evidence="1">
    <location>
        <begin position="318"/>
        <end position="375"/>
    </location>
</feature>
<evidence type="ECO:0000256" key="1">
    <source>
        <dbReference type="SAM" id="MobiDB-lite"/>
    </source>
</evidence>
<dbReference type="Proteomes" id="UP000037035">
    <property type="component" value="Unassembled WGS sequence"/>
</dbReference>
<keyword evidence="2" id="KW-0472">Membrane</keyword>
<evidence type="ECO:0000313" key="4">
    <source>
        <dbReference type="Proteomes" id="UP000037035"/>
    </source>
</evidence>
<feature type="transmembrane region" description="Helical" evidence="2">
    <location>
        <begin position="37"/>
        <end position="60"/>
    </location>
</feature>
<keyword evidence="2" id="KW-1133">Transmembrane helix</keyword>
<feature type="compositionally biased region" description="Polar residues" evidence="1">
    <location>
        <begin position="332"/>
        <end position="375"/>
    </location>
</feature>
<feature type="transmembrane region" description="Helical" evidence="2">
    <location>
        <begin position="12"/>
        <end position="31"/>
    </location>
</feature>
<dbReference type="VEuPathDB" id="FungiDB:VP01_68g6"/>
<dbReference type="AlphaFoldDB" id="A0A0L6UGE8"/>
<keyword evidence="4" id="KW-1185">Reference proteome</keyword>
<evidence type="ECO:0000313" key="3">
    <source>
        <dbReference type="EMBL" id="KNZ46845.1"/>
    </source>
</evidence>
<protein>
    <submittedName>
        <fullName evidence="3">Uncharacterized protein</fullName>
    </submittedName>
</protein>
<accession>A0A0L6UGE8</accession>
<sequence length="375" mass="41860">MSAPCIFHYKYQFFLSFFPTFFTHSFIHIFLRHQLVTHMFIATLLFISILDTILLLFIVYKSLTSILLTLDVKIFEEDLIKSGVPFMSPDIPQHSYPKMASFYLGKLRSLRTATTRRKEENVPPFTSKPLNELKISMFTMWPPDEPSGNYDCSGVLRCRNATTKHICSRHDEFILVVAHSLVYIPGHGSDMSFLSQDVRNSMLFPLADCDAAPPFSYDSFDQPRYCVEGLSDRSRIPASEVLKLPMSLPKMMGIDVHHKSETKNINTHTQIFHTSYNVESPGGPLDHEISSSSISSTSYNKFAETAFLLAAPSVPSSQSPLLQSYDLPSSQAGAQTSHPSISNSQSGGDQSTLENPIESSSALPTPHSANHSAHQ</sequence>
<feature type="compositionally biased region" description="Low complexity" evidence="1">
    <location>
        <begin position="318"/>
        <end position="331"/>
    </location>
</feature>
<gene>
    <name evidence="3" type="ORF">VP01_68g6</name>
</gene>
<name>A0A0L6UGE8_9BASI</name>
<comment type="caution">
    <text evidence="3">The sequence shown here is derived from an EMBL/GenBank/DDBJ whole genome shotgun (WGS) entry which is preliminary data.</text>
</comment>
<dbReference type="EMBL" id="LAVV01012272">
    <property type="protein sequence ID" value="KNZ46845.1"/>
    <property type="molecule type" value="Genomic_DNA"/>
</dbReference>
<keyword evidence="2" id="KW-0812">Transmembrane</keyword>
<reference evidence="3 4" key="1">
    <citation type="submission" date="2015-08" db="EMBL/GenBank/DDBJ databases">
        <title>Next Generation Sequencing and Analysis of the Genome of Puccinia sorghi L Schw, the Causal Agent of Maize Common Rust.</title>
        <authorList>
            <person name="Rochi L."/>
            <person name="Burguener G."/>
            <person name="Darino M."/>
            <person name="Turjanski A."/>
            <person name="Kreff E."/>
            <person name="Dieguez M.J."/>
            <person name="Sacco F."/>
        </authorList>
    </citation>
    <scope>NUCLEOTIDE SEQUENCE [LARGE SCALE GENOMIC DNA]</scope>
    <source>
        <strain evidence="3 4">RO10H11247</strain>
    </source>
</reference>
<proteinExistence type="predicted"/>
<evidence type="ECO:0000256" key="2">
    <source>
        <dbReference type="SAM" id="Phobius"/>
    </source>
</evidence>
<organism evidence="3 4">
    <name type="scientific">Puccinia sorghi</name>
    <dbReference type="NCBI Taxonomy" id="27349"/>
    <lineage>
        <taxon>Eukaryota</taxon>
        <taxon>Fungi</taxon>
        <taxon>Dikarya</taxon>
        <taxon>Basidiomycota</taxon>
        <taxon>Pucciniomycotina</taxon>
        <taxon>Pucciniomycetes</taxon>
        <taxon>Pucciniales</taxon>
        <taxon>Pucciniaceae</taxon>
        <taxon>Puccinia</taxon>
    </lineage>
</organism>